<dbReference type="GeneID" id="37017115"/>
<dbReference type="AlphaFoldDB" id="A0A316U182"/>
<dbReference type="Proteomes" id="UP000245942">
    <property type="component" value="Unassembled WGS sequence"/>
</dbReference>
<protein>
    <submittedName>
        <fullName evidence="2">Uncharacterized protein</fullName>
    </submittedName>
</protein>
<evidence type="ECO:0000313" key="2">
    <source>
        <dbReference type="EMBL" id="PWN19057.1"/>
    </source>
</evidence>
<reference evidence="2 3" key="1">
    <citation type="journal article" date="2018" name="Mol. Biol. Evol.">
        <title>Broad Genomic Sampling Reveals a Smut Pathogenic Ancestry of the Fungal Clade Ustilaginomycotina.</title>
        <authorList>
            <person name="Kijpornyongpan T."/>
            <person name="Mondo S.J."/>
            <person name="Barry K."/>
            <person name="Sandor L."/>
            <person name="Lee J."/>
            <person name="Lipzen A."/>
            <person name="Pangilinan J."/>
            <person name="LaButti K."/>
            <person name="Hainaut M."/>
            <person name="Henrissat B."/>
            <person name="Grigoriev I.V."/>
            <person name="Spatafora J.W."/>
            <person name="Aime M.C."/>
        </authorList>
    </citation>
    <scope>NUCLEOTIDE SEQUENCE [LARGE SCALE GENOMIC DNA]</scope>
    <source>
        <strain evidence="2 3">MCA 4718</strain>
    </source>
</reference>
<dbReference type="RefSeq" id="XP_025346217.1">
    <property type="nucleotide sequence ID" value="XM_025495381.1"/>
</dbReference>
<keyword evidence="1" id="KW-0812">Transmembrane</keyword>
<evidence type="ECO:0000256" key="1">
    <source>
        <dbReference type="SAM" id="Phobius"/>
    </source>
</evidence>
<gene>
    <name evidence="2" type="ORF">BCV69DRAFT_59296</name>
</gene>
<proteinExistence type="predicted"/>
<organism evidence="2 3">
    <name type="scientific">Pseudomicrostroma glucosiphilum</name>
    <dbReference type="NCBI Taxonomy" id="1684307"/>
    <lineage>
        <taxon>Eukaryota</taxon>
        <taxon>Fungi</taxon>
        <taxon>Dikarya</taxon>
        <taxon>Basidiomycota</taxon>
        <taxon>Ustilaginomycotina</taxon>
        <taxon>Exobasidiomycetes</taxon>
        <taxon>Microstromatales</taxon>
        <taxon>Microstromatales incertae sedis</taxon>
        <taxon>Pseudomicrostroma</taxon>
    </lineage>
</organism>
<name>A0A316U182_9BASI</name>
<feature type="transmembrane region" description="Helical" evidence="1">
    <location>
        <begin position="146"/>
        <end position="167"/>
    </location>
</feature>
<evidence type="ECO:0000313" key="3">
    <source>
        <dbReference type="Proteomes" id="UP000245942"/>
    </source>
</evidence>
<keyword evidence="1" id="KW-1133">Transmembrane helix</keyword>
<keyword evidence="1" id="KW-0472">Membrane</keyword>
<keyword evidence="3" id="KW-1185">Reference proteome</keyword>
<dbReference type="EMBL" id="KZ819333">
    <property type="protein sequence ID" value="PWN19057.1"/>
    <property type="molecule type" value="Genomic_DNA"/>
</dbReference>
<sequence>MIGSTHHTCPCPSTLKFFPRASFGPLKPAAESKQLGGFFVGIPSWAWHLDSRCLCRVSDLVYDSRLKEPRGRAKAFSFLEPSRDLTQTEVRERLTFVRLAPRSRHFAHVAKRGGPFQNAFPIHHPDAIEGGRSLPSSVRNSLSQGIVLYSVYFVLSISFGIAAHRLVSHDAKDEHTTRSIDKDLPRWSRYSVSTLTKVNDKCLTYPTVTLALSLAGASGTTVSSVV</sequence>
<accession>A0A316U182</accession>